<dbReference type="FunFam" id="3.30.70.1430:FF:000001">
    <property type="entry name" value="Efflux pump membrane transporter"/>
    <property type="match status" value="1"/>
</dbReference>
<dbReference type="GO" id="GO:0015562">
    <property type="term" value="F:efflux transmembrane transporter activity"/>
    <property type="evidence" value="ECO:0007669"/>
    <property type="project" value="InterPro"/>
</dbReference>
<comment type="similarity">
    <text evidence="2 9">Belongs to the resistance-nodulation-cell division (RND) (TC 2.A.6) family.</text>
</comment>
<dbReference type="SUPFAM" id="SSF82714">
    <property type="entry name" value="Multidrug efflux transporter AcrB TolC docking domain, DN and DC subdomains"/>
    <property type="match status" value="2"/>
</dbReference>
<comment type="caution">
    <text evidence="9">Lacks conserved residue(s) required for the propagation of feature annotation.</text>
</comment>
<evidence type="ECO:0000313" key="11">
    <source>
        <dbReference type="EMBL" id="KPC49568.1"/>
    </source>
</evidence>
<feature type="transmembrane region" description="Helical" evidence="9">
    <location>
        <begin position="537"/>
        <end position="555"/>
    </location>
</feature>
<feature type="transmembrane region" description="Helical" evidence="9">
    <location>
        <begin position="474"/>
        <end position="501"/>
    </location>
</feature>
<dbReference type="PANTHER" id="PTHR32063">
    <property type="match status" value="1"/>
</dbReference>
<protein>
    <recommendedName>
        <fullName evidence="9">Efflux pump membrane transporter</fullName>
    </recommendedName>
</protein>
<dbReference type="Gene3D" id="3.30.70.1430">
    <property type="entry name" value="Multidrug efflux transporter AcrB pore domain"/>
    <property type="match status" value="2"/>
</dbReference>
<evidence type="ECO:0000256" key="4">
    <source>
        <dbReference type="ARBA" id="ARBA00022475"/>
    </source>
</evidence>
<feature type="transmembrane region" description="Helical" evidence="9">
    <location>
        <begin position="970"/>
        <end position="989"/>
    </location>
</feature>
<dbReference type="GO" id="GO:0009636">
    <property type="term" value="P:response to toxic substance"/>
    <property type="evidence" value="ECO:0007669"/>
    <property type="project" value="UniProtKB-ARBA"/>
</dbReference>
<dbReference type="PANTHER" id="PTHR32063:SF24">
    <property type="entry name" value="CATION EFFLUX SYSTEM (ACRB_ACRD_ACRF FAMILY)"/>
    <property type="match status" value="1"/>
</dbReference>
<evidence type="ECO:0000256" key="7">
    <source>
        <dbReference type="ARBA" id="ARBA00022989"/>
    </source>
</evidence>
<keyword evidence="6 9" id="KW-0812">Transmembrane</keyword>
<dbReference type="InterPro" id="IPR001036">
    <property type="entry name" value="Acrflvin-R"/>
</dbReference>
<evidence type="ECO:0000256" key="6">
    <source>
        <dbReference type="ARBA" id="ARBA00022692"/>
    </source>
</evidence>
<feature type="transmembrane region" description="Helical" evidence="9">
    <location>
        <begin position="446"/>
        <end position="468"/>
    </location>
</feature>
<keyword evidence="7 9" id="KW-1133">Transmembrane helix</keyword>
<dbReference type="Gene3D" id="1.20.1640.10">
    <property type="entry name" value="Multidrug efflux transporter AcrB transmembrane domain"/>
    <property type="match status" value="2"/>
</dbReference>
<evidence type="ECO:0000256" key="1">
    <source>
        <dbReference type="ARBA" id="ARBA00004429"/>
    </source>
</evidence>
<proteinExistence type="inferred from homology"/>
<feature type="transmembrane region" description="Helical" evidence="9">
    <location>
        <begin position="396"/>
        <end position="417"/>
    </location>
</feature>
<dbReference type="PRINTS" id="PR00702">
    <property type="entry name" value="ACRIFLAVINRP"/>
</dbReference>
<accession>A0A0N0XFY1</accession>
<comment type="subcellular location">
    <subcellularLocation>
        <location evidence="1 9">Cell inner membrane</location>
        <topology evidence="1 9">Multi-pass membrane protein</topology>
    </subcellularLocation>
</comment>
<evidence type="ECO:0000256" key="2">
    <source>
        <dbReference type="ARBA" id="ARBA00010942"/>
    </source>
</evidence>
<dbReference type="InterPro" id="IPR004764">
    <property type="entry name" value="MdtF-like"/>
</dbReference>
<organism evidence="11 12">
    <name type="scientific">Amantichitinum ursilacus</name>
    <dbReference type="NCBI Taxonomy" id="857265"/>
    <lineage>
        <taxon>Bacteria</taxon>
        <taxon>Pseudomonadati</taxon>
        <taxon>Pseudomonadota</taxon>
        <taxon>Betaproteobacteria</taxon>
        <taxon>Neisseriales</taxon>
        <taxon>Chitinibacteraceae</taxon>
        <taxon>Amantichitinum</taxon>
    </lineage>
</organism>
<dbReference type="AlphaFoldDB" id="A0A0N0XFY1"/>
<feature type="transmembrane region" description="Helical" evidence="9">
    <location>
        <begin position="344"/>
        <end position="363"/>
    </location>
</feature>
<dbReference type="STRING" id="857265.WG78_19630"/>
<sequence>MFSRFFIERPVFASVISIIIVLAGLVSMKSLPIEQYPQIVPPVVSVTTNYPGASPQVIAETVAAPIEQQVNGVENMLYMQSAAASNGAMTLNVYFAIGTDPDQATINTNNRVQAAMAQLPQEVQRQGVTVKKKSTSILAFVSLDSADGAQDALFLSNYATLNVVDELKRLPGIGDISIIGSGDYAMRVWLRPDKVAQLGLTPTDVLNAIQEQNKQFSAGKIGAEPSDPQRPLEFTYTATAKGRLSSVKEFENIIVRATATGSQTRIKDIAKVELGSNSYDVVARHNGKPTVGIALYLQPGANALDVIKNVRVKMDQLQTRFPHGMRYNIPYDTTRFVKVSIEEVVHTLFEAILLVFVVVYVFLQNARATLIPCLAVPVSLIGTFAGMMALGFSINLLTLFGMVLAIGIVVDDAIVVLENVERIMSTEHCTPTEAAIKAMDEVSGPVIAIVLVLCSVFLPVAFMGGMTGVMYKQFAVTIAVSVVISGVVALTLTPALCALILKPTHKEPNRFFRAFNHGFDRMTKGYVGGVAFLNRRVGIAMLVFAAMVACLLLLFQTVPTGLVPDEDQGYLMVVPVMPDAASMARTQKVTAQLDATLMADPNTDQLMTFSGFDLLSGTYKSSAAAQFLTLQDWEKRKGDGQDSFALVRKVMGAGARINDAVVLAFNPPPITGMSTTGGLEAYIQSRGTTDPAAIQQAIQAYLEAARKRPEFSSVSTTYRATVPQMFFDLDRDKAKTLGVPVDQVFSTISATFGAQYVNDFNIFGRTYKVQLQSDANFRSSPNDMRNVFVRANSGEMIPLSALVTVKPVVGPELVERFNVFSAGKVMLTPAAGYSTGQAIAAAEEIADSALSGDFALAWMGSAYQEKLAGSTSSQAFIFGIIMVFLILAAQYERWTLPIAVITAVPFGLFGALLAVWLVGLNNDVYFQIGLVTLIGLAAKNAILIVEFAVEKHHEGMTLHEAALESARLRFRPIVMTSLAFILGCVPLVTSSGAGAASRHSIGTGVIGGMLAATCIATFFVPLFFRLIMGIGSKKTVAPSPPAALPPPPQEVGHD</sequence>
<keyword evidence="8 9" id="KW-0472">Membrane</keyword>
<evidence type="ECO:0000256" key="10">
    <source>
        <dbReference type="SAM" id="MobiDB-lite"/>
    </source>
</evidence>
<feature type="transmembrane region" description="Helical" evidence="9">
    <location>
        <begin position="924"/>
        <end position="949"/>
    </location>
</feature>
<keyword evidence="3 9" id="KW-0813">Transport</keyword>
<comment type="caution">
    <text evidence="11">The sequence shown here is derived from an EMBL/GenBank/DDBJ whole genome shotgun (WGS) entry which is preliminary data.</text>
</comment>
<evidence type="ECO:0000256" key="9">
    <source>
        <dbReference type="RuleBase" id="RU364070"/>
    </source>
</evidence>
<keyword evidence="5 9" id="KW-0997">Cell inner membrane</keyword>
<feature type="transmembrane region" description="Helical" evidence="9">
    <location>
        <begin position="370"/>
        <end position="390"/>
    </location>
</feature>
<dbReference type="PATRIC" id="fig|857265.3.peg.4022"/>
<dbReference type="FunFam" id="1.20.1640.10:FF:000001">
    <property type="entry name" value="Efflux pump membrane transporter"/>
    <property type="match status" value="1"/>
</dbReference>
<feature type="transmembrane region" description="Helical" evidence="9">
    <location>
        <begin position="1001"/>
        <end position="1024"/>
    </location>
</feature>
<dbReference type="EMBL" id="LAQT01000036">
    <property type="protein sequence ID" value="KPC49568.1"/>
    <property type="molecule type" value="Genomic_DNA"/>
</dbReference>
<dbReference type="Proteomes" id="UP000037939">
    <property type="component" value="Unassembled WGS sequence"/>
</dbReference>
<dbReference type="RefSeq" id="WP_053939508.1">
    <property type="nucleotide sequence ID" value="NZ_LAQT01000036.1"/>
</dbReference>
<keyword evidence="4" id="KW-1003">Cell membrane</keyword>
<reference evidence="11 12" key="1">
    <citation type="submission" date="2015-07" db="EMBL/GenBank/DDBJ databases">
        <title>Draft genome sequence of the Amantichitinum ursilacus IGB-41, a new chitin-degrading bacterium.</title>
        <authorList>
            <person name="Kirstahler P."/>
            <person name="Guenther M."/>
            <person name="Grumaz C."/>
            <person name="Rupp S."/>
            <person name="Zibek S."/>
            <person name="Sohn K."/>
        </authorList>
    </citation>
    <scope>NUCLEOTIDE SEQUENCE [LARGE SCALE GENOMIC DNA]</scope>
    <source>
        <strain evidence="11 12">IGB-41</strain>
    </source>
</reference>
<dbReference type="NCBIfam" id="NF000282">
    <property type="entry name" value="RND_permease_1"/>
    <property type="match status" value="1"/>
</dbReference>
<evidence type="ECO:0000256" key="5">
    <source>
        <dbReference type="ARBA" id="ARBA00022519"/>
    </source>
</evidence>
<name>A0A0N0XFY1_9NEIS</name>
<evidence type="ECO:0000313" key="12">
    <source>
        <dbReference type="Proteomes" id="UP000037939"/>
    </source>
</evidence>
<dbReference type="Gene3D" id="3.30.70.1320">
    <property type="entry name" value="Multidrug efflux transporter AcrB pore domain like"/>
    <property type="match status" value="1"/>
</dbReference>
<dbReference type="SUPFAM" id="SSF82693">
    <property type="entry name" value="Multidrug efflux transporter AcrB pore domain, PN1, PN2, PC1 and PC2 subdomains"/>
    <property type="match status" value="4"/>
</dbReference>
<dbReference type="GO" id="GO:0042910">
    <property type="term" value="F:xenobiotic transmembrane transporter activity"/>
    <property type="evidence" value="ECO:0007669"/>
    <property type="project" value="TreeGrafter"/>
</dbReference>
<feature type="region of interest" description="Disordered" evidence="10">
    <location>
        <begin position="1035"/>
        <end position="1054"/>
    </location>
</feature>
<dbReference type="OrthoDB" id="9176627at2"/>
<gene>
    <name evidence="11" type="primary">bepE_3</name>
    <name evidence="11" type="ORF">WG78_19630</name>
</gene>
<feature type="transmembrane region" description="Helical" evidence="9">
    <location>
        <begin position="898"/>
        <end position="918"/>
    </location>
</feature>
<dbReference type="Gene3D" id="3.30.70.1440">
    <property type="entry name" value="Multidrug efflux transporter AcrB pore domain"/>
    <property type="match status" value="1"/>
</dbReference>
<dbReference type="InterPro" id="IPR027463">
    <property type="entry name" value="AcrB_DN_DC_subdom"/>
</dbReference>
<evidence type="ECO:0000256" key="8">
    <source>
        <dbReference type="ARBA" id="ARBA00023136"/>
    </source>
</evidence>
<dbReference type="SUPFAM" id="SSF82866">
    <property type="entry name" value="Multidrug efflux transporter AcrB transmembrane domain"/>
    <property type="match status" value="2"/>
</dbReference>
<dbReference type="Gene3D" id="3.30.2090.10">
    <property type="entry name" value="Multidrug efflux transporter AcrB TolC docking domain, DN and DC subdomains"/>
    <property type="match status" value="2"/>
</dbReference>
<dbReference type="GO" id="GO:0005886">
    <property type="term" value="C:plasma membrane"/>
    <property type="evidence" value="ECO:0007669"/>
    <property type="project" value="UniProtKB-SubCell"/>
</dbReference>
<keyword evidence="12" id="KW-1185">Reference proteome</keyword>
<evidence type="ECO:0000256" key="3">
    <source>
        <dbReference type="ARBA" id="ARBA00022448"/>
    </source>
</evidence>
<feature type="compositionally biased region" description="Pro residues" evidence="10">
    <location>
        <begin position="1038"/>
        <end position="1054"/>
    </location>
</feature>
<dbReference type="NCBIfam" id="TIGR00915">
    <property type="entry name" value="2A0602"/>
    <property type="match status" value="1"/>
</dbReference>
<feature type="transmembrane region" description="Helical" evidence="9">
    <location>
        <begin position="875"/>
        <end position="891"/>
    </location>
</feature>
<dbReference type="Pfam" id="PF00873">
    <property type="entry name" value="ACR_tran"/>
    <property type="match status" value="1"/>
</dbReference>